<organism evidence="4">
    <name type="scientific">Collinsella aerofaciens</name>
    <dbReference type="NCBI Taxonomy" id="74426"/>
    <lineage>
        <taxon>Bacteria</taxon>
        <taxon>Bacillati</taxon>
        <taxon>Actinomycetota</taxon>
        <taxon>Coriobacteriia</taxon>
        <taxon>Coriobacteriales</taxon>
        <taxon>Coriobacteriaceae</taxon>
        <taxon>Collinsella</taxon>
    </lineage>
</organism>
<evidence type="ECO:0000256" key="3">
    <source>
        <dbReference type="SAM" id="Coils"/>
    </source>
</evidence>
<evidence type="ECO:0000256" key="1">
    <source>
        <dbReference type="ARBA" id="ARBA00022747"/>
    </source>
</evidence>
<keyword evidence="3" id="KW-0175">Coiled coil</keyword>
<feature type="coiled-coil region" evidence="3">
    <location>
        <begin position="440"/>
        <end position="474"/>
    </location>
</feature>
<name>A0A6N3A060_9ACTN</name>
<keyword evidence="1" id="KW-0680">Restriction system</keyword>
<accession>A0A6N3A060</accession>
<dbReference type="AlphaFoldDB" id="A0A6N3A060"/>
<dbReference type="GO" id="GO:0003677">
    <property type="term" value="F:DNA binding"/>
    <property type="evidence" value="ECO:0007669"/>
    <property type="project" value="UniProtKB-KW"/>
</dbReference>
<protein>
    <submittedName>
        <fullName evidence="4">Uncharacterized protein</fullName>
    </submittedName>
</protein>
<evidence type="ECO:0000256" key="2">
    <source>
        <dbReference type="ARBA" id="ARBA00023125"/>
    </source>
</evidence>
<sequence>MYESAFSLPRLTAAFISRALNLEQDGRLRIVRLPDSLDADLLNTCLFMNKGVFPSICELEPGECDDIDGPAPVLIDATGYHRNSHEKEIRSCEAVINDLEPGYLGFCDWDPFVWCLYALALSGRSKAAVLLPASLIDKAEQARTILMREGLIERVVYFPHSEPSRYKMCELIVLSTENRNVTFHNASDFTRYMTPTPANEESCPPLAIAPDWSHVVVGPHQTSPIETIVLETRELLQHHAPLSWGKINLIAITRNYSATLGDSFTRVAPFMPRESTTSNDIGAVEVRRISSQDFQDGNLLPADAVESANGSDSKYVKVDPSVLDRYELRAGDIVMPRMLGRYGASNLLVVSADDAKQHLVASHNTTVIRPSFQTMTEEERVVFSEIIVGYLTEGHGAQLIQALSEVASIRAIRPSDLFEIEIPPALDPRTREYSESINRFAEVVKAKKQAEAAVAQAQRNLEAAKKAVTQMVDQASK</sequence>
<dbReference type="Gene3D" id="3.90.220.20">
    <property type="entry name" value="DNA methylase specificity domains"/>
    <property type="match status" value="1"/>
</dbReference>
<dbReference type="InterPro" id="IPR044946">
    <property type="entry name" value="Restrct_endonuc_typeI_TRD_sf"/>
</dbReference>
<reference evidence="4" key="1">
    <citation type="submission" date="2019-11" db="EMBL/GenBank/DDBJ databases">
        <authorList>
            <person name="Feng L."/>
        </authorList>
    </citation>
    <scope>NUCLEOTIDE SEQUENCE</scope>
    <source>
        <strain evidence="4">CaerofaciensLFYP39</strain>
    </source>
</reference>
<dbReference type="RefSeq" id="WP_156598081.1">
    <property type="nucleotide sequence ID" value="NZ_CACRTW010000009.1"/>
</dbReference>
<keyword evidence="2" id="KW-0238">DNA-binding</keyword>
<dbReference type="GO" id="GO:0009307">
    <property type="term" value="P:DNA restriction-modification system"/>
    <property type="evidence" value="ECO:0007669"/>
    <property type="project" value="UniProtKB-KW"/>
</dbReference>
<dbReference type="EMBL" id="CACRTW010000009">
    <property type="protein sequence ID" value="VYT85269.1"/>
    <property type="molecule type" value="Genomic_DNA"/>
</dbReference>
<gene>
    <name evidence="4" type="ORF">CALFYP39_00760</name>
</gene>
<proteinExistence type="predicted"/>
<evidence type="ECO:0000313" key="4">
    <source>
        <dbReference type="EMBL" id="VYT85269.1"/>
    </source>
</evidence>